<dbReference type="PROSITE" id="PS50110">
    <property type="entry name" value="RESPONSE_REGULATORY"/>
    <property type="match status" value="1"/>
</dbReference>
<dbReference type="InterPro" id="IPR003594">
    <property type="entry name" value="HATPase_dom"/>
</dbReference>
<comment type="catalytic activity">
    <reaction evidence="1">
        <text>ATP + protein L-histidine = ADP + protein N-phospho-L-histidine.</text>
        <dbReference type="EC" id="2.7.13.3"/>
    </reaction>
</comment>
<dbReference type="InterPro" id="IPR011006">
    <property type="entry name" value="CheY-like_superfamily"/>
</dbReference>
<dbReference type="InterPro" id="IPR004358">
    <property type="entry name" value="Sig_transdc_His_kin-like_C"/>
</dbReference>
<dbReference type="PANTHER" id="PTHR43065">
    <property type="entry name" value="SENSOR HISTIDINE KINASE"/>
    <property type="match status" value="1"/>
</dbReference>
<keyword evidence="6" id="KW-0067">ATP-binding</keyword>
<evidence type="ECO:0000259" key="9">
    <source>
        <dbReference type="PROSITE" id="PS50109"/>
    </source>
</evidence>
<name>A0A286AD12_9SPHI</name>
<evidence type="ECO:0000256" key="2">
    <source>
        <dbReference type="ARBA" id="ARBA00012438"/>
    </source>
</evidence>
<protein>
    <recommendedName>
        <fullName evidence="2">histidine kinase</fullName>
        <ecNumber evidence="2">2.7.13.3</ecNumber>
    </recommendedName>
</protein>
<dbReference type="SUPFAM" id="SSF47384">
    <property type="entry name" value="Homodimeric domain of signal transducing histidine kinase"/>
    <property type="match status" value="1"/>
</dbReference>
<keyword evidence="4" id="KW-0547">Nucleotide-binding</keyword>
<dbReference type="OrthoDB" id="1931120at2"/>
<feature type="domain" description="PAS" evidence="11">
    <location>
        <begin position="137"/>
        <end position="202"/>
    </location>
</feature>
<dbReference type="EC" id="2.7.13.3" evidence="2"/>
<dbReference type="NCBIfam" id="TIGR00229">
    <property type="entry name" value="sensory_box"/>
    <property type="match status" value="1"/>
</dbReference>
<sequence length="481" mass="54697">MDKVVKVLLIDDDEDDYIITKDIFSRISNAGKYELSWIDTFEKGINAVLKHQYDIYLVDYRLGKHTGVDLVNEAVLSGVKQPIIILTGKGDYKIDEQAMNVGAADYLVKDKIEPDTLDRTLRYALKQAETLKALKESENKFKIIFDKAKEPILISDYTGKIHDINKAGLDFFGYHIKEILVTNDRSLFYTQEDRENFIQELETKGAVSDFECQMVSSKGQVYFCSLSSFLQIDLQNMVEVYHTIIHDLTHRKHLETKSIHESKFSISEHIAKGFAEEIRNPLSTINLVLHELTTDESLVYNETLQTSLEVIKSNFDSINQLTKNFISSTENKPIITQEVGIKEVIEEALSEINDLILGHRIVLEQHILPTEIYLSIDRKQIKKALVNILNNALESMESYPKVLNISTINDSGFYSILIEDNGKGISSALEHQIFEPFFTTKKDAEGLGLTDAERSILAHRGNIIFKPQDKGSLFVIQLPIS</sequence>
<dbReference type="SUPFAM" id="SSF52172">
    <property type="entry name" value="CheY-like"/>
    <property type="match status" value="1"/>
</dbReference>
<dbReference type="InterPro" id="IPR035965">
    <property type="entry name" value="PAS-like_dom_sf"/>
</dbReference>
<evidence type="ECO:0000256" key="7">
    <source>
        <dbReference type="ARBA" id="ARBA00023012"/>
    </source>
</evidence>
<evidence type="ECO:0000256" key="8">
    <source>
        <dbReference type="PROSITE-ProRule" id="PRU00169"/>
    </source>
</evidence>
<dbReference type="Proteomes" id="UP000219281">
    <property type="component" value="Unassembled WGS sequence"/>
</dbReference>
<feature type="domain" description="Histidine kinase" evidence="9">
    <location>
        <begin position="273"/>
        <end position="481"/>
    </location>
</feature>
<dbReference type="Gene3D" id="3.30.565.10">
    <property type="entry name" value="Histidine kinase-like ATPase, C-terminal domain"/>
    <property type="match status" value="1"/>
</dbReference>
<dbReference type="Pfam" id="PF00072">
    <property type="entry name" value="Response_reg"/>
    <property type="match status" value="1"/>
</dbReference>
<dbReference type="InterPro" id="IPR000014">
    <property type="entry name" value="PAS"/>
</dbReference>
<dbReference type="Gene3D" id="3.30.450.20">
    <property type="entry name" value="PAS domain"/>
    <property type="match status" value="1"/>
</dbReference>
<proteinExistence type="predicted"/>
<evidence type="ECO:0000256" key="5">
    <source>
        <dbReference type="ARBA" id="ARBA00022777"/>
    </source>
</evidence>
<dbReference type="SMART" id="SM00387">
    <property type="entry name" value="HATPase_c"/>
    <property type="match status" value="1"/>
</dbReference>
<evidence type="ECO:0000256" key="4">
    <source>
        <dbReference type="ARBA" id="ARBA00022741"/>
    </source>
</evidence>
<reference evidence="13" key="1">
    <citation type="submission" date="2017-09" db="EMBL/GenBank/DDBJ databases">
        <authorList>
            <person name="Varghese N."/>
            <person name="Submissions S."/>
        </authorList>
    </citation>
    <scope>NUCLEOTIDE SEQUENCE [LARGE SCALE GENOMIC DNA]</scope>
    <source>
        <strain evidence="13">CGMCC 1.12803</strain>
    </source>
</reference>
<dbReference type="RefSeq" id="WP_097133306.1">
    <property type="nucleotide sequence ID" value="NZ_OCMT01000004.1"/>
</dbReference>
<feature type="modified residue" description="4-aspartylphosphate" evidence="8">
    <location>
        <position position="59"/>
    </location>
</feature>
<dbReference type="InterPro" id="IPR036890">
    <property type="entry name" value="HATPase_C_sf"/>
</dbReference>
<dbReference type="Pfam" id="PF13426">
    <property type="entry name" value="PAS_9"/>
    <property type="match status" value="1"/>
</dbReference>
<dbReference type="SUPFAM" id="SSF55785">
    <property type="entry name" value="PYP-like sensor domain (PAS domain)"/>
    <property type="match status" value="1"/>
</dbReference>
<keyword evidence="7" id="KW-0902">Two-component regulatory system</keyword>
<dbReference type="CDD" id="cd00130">
    <property type="entry name" value="PAS"/>
    <property type="match status" value="1"/>
</dbReference>
<dbReference type="SMART" id="SM00448">
    <property type="entry name" value="REC"/>
    <property type="match status" value="1"/>
</dbReference>
<keyword evidence="13" id="KW-1185">Reference proteome</keyword>
<dbReference type="Pfam" id="PF02518">
    <property type="entry name" value="HATPase_c"/>
    <property type="match status" value="1"/>
</dbReference>
<dbReference type="PRINTS" id="PR00344">
    <property type="entry name" value="BCTRLSENSOR"/>
</dbReference>
<dbReference type="PROSITE" id="PS50109">
    <property type="entry name" value="HIS_KIN"/>
    <property type="match status" value="1"/>
</dbReference>
<dbReference type="CDD" id="cd00156">
    <property type="entry name" value="REC"/>
    <property type="match status" value="1"/>
</dbReference>
<dbReference type="Gene3D" id="3.40.50.2300">
    <property type="match status" value="1"/>
</dbReference>
<dbReference type="InterPro" id="IPR036097">
    <property type="entry name" value="HisK_dim/P_sf"/>
</dbReference>
<accession>A0A286AD12</accession>
<evidence type="ECO:0000256" key="6">
    <source>
        <dbReference type="ARBA" id="ARBA00022840"/>
    </source>
</evidence>
<evidence type="ECO:0000259" key="11">
    <source>
        <dbReference type="PROSITE" id="PS50112"/>
    </source>
</evidence>
<keyword evidence="8" id="KW-0597">Phosphoprotein</keyword>
<dbReference type="PANTHER" id="PTHR43065:SF46">
    <property type="entry name" value="C4-DICARBOXYLATE TRANSPORT SENSOR PROTEIN DCTB"/>
    <property type="match status" value="1"/>
</dbReference>
<evidence type="ECO:0000313" key="12">
    <source>
        <dbReference type="EMBL" id="SOD19794.1"/>
    </source>
</evidence>
<keyword evidence="5 12" id="KW-0418">Kinase</keyword>
<evidence type="ECO:0000256" key="3">
    <source>
        <dbReference type="ARBA" id="ARBA00022679"/>
    </source>
</evidence>
<keyword evidence="3" id="KW-0808">Transferase</keyword>
<evidence type="ECO:0000256" key="1">
    <source>
        <dbReference type="ARBA" id="ARBA00000085"/>
    </source>
</evidence>
<dbReference type="EMBL" id="OCMT01000004">
    <property type="protein sequence ID" value="SOD19794.1"/>
    <property type="molecule type" value="Genomic_DNA"/>
</dbReference>
<evidence type="ECO:0000313" key="13">
    <source>
        <dbReference type="Proteomes" id="UP000219281"/>
    </source>
</evidence>
<dbReference type="PROSITE" id="PS50112">
    <property type="entry name" value="PAS"/>
    <property type="match status" value="1"/>
</dbReference>
<evidence type="ECO:0000259" key="10">
    <source>
        <dbReference type="PROSITE" id="PS50110"/>
    </source>
</evidence>
<feature type="domain" description="Response regulatory" evidence="10">
    <location>
        <begin position="6"/>
        <end position="124"/>
    </location>
</feature>
<dbReference type="SUPFAM" id="SSF55874">
    <property type="entry name" value="ATPase domain of HSP90 chaperone/DNA topoisomerase II/histidine kinase"/>
    <property type="match status" value="1"/>
</dbReference>
<organism evidence="12 13">
    <name type="scientific">Pedobacter xixiisoli</name>
    <dbReference type="NCBI Taxonomy" id="1476464"/>
    <lineage>
        <taxon>Bacteria</taxon>
        <taxon>Pseudomonadati</taxon>
        <taxon>Bacteroidota</taxon>
        <taxon>Sphingobacteriia</taxon>
        <taxon>Sphingobacteriales</taxon>
        <taxon>Sphingobacteriaceae</taxon>
        <taxon>Pedobacter</taxon>
    </lineage>
</organism>
<gene>
    <name evidence="12" type="ORF">SAMN06297358_3500</name>
</gene>
<dbReference type="AlphaFoldDB" id="A0A286AD12"/>
<dbReference type="GO" id="GO:0000155">
    <property type="term" value="F:phosphorelay sensor kinase activity"/>
    <property type="evidence" value="ECO:0007669"/>
    <property type="project" value="InterPro"/>
</dbReference>
<dbReference type="InterPro" id="IPR005467">
    <property type="entry name" value="His_kinase_dom"/>
</dbReference>
<dbReference type="InterPro" id="IPR001789">
    <property type="entry name" value="Sig_transdc_resp-reg_receiver"/>
</dbReference>
<dbReference type="SMART" id="SM00091">
    <property type="entry name" value="PAS"/>
    <property type="match status" value="1"/>
</dbReference>
<dbReference type="GO" id="GO:0005524">
    <property type="term" value="F:ATP binding"/>
    <property type="evidence" value="ECO:0007669"/>
    <property type="project" value="UniProtKB-KW"/>
</dbReference>
<dbReference type="Gene3D" id="1.10.287.130">
    <property type="match status" value="1"/>
</dbReference>